<dbReference type="Proteomes" id="UP000179227">
    <property type="component" value="Unassembled WGS sequence"/>
</dbReference>
<comment type="caution">
    <text evidence="4">The sequence shown here is derived from an EMBL/GenBank/DDBJ whole genome shotgun (WGS) entry which is preliminary data.</text>
</comment>
<dbReference type="Pfam" id="PF13439">
    <property type="entry name" value="Glyco_transf_4"/>
    <property type="match status" value="1"/>
</dbReference>
<dbReference type="CDD" id="cd03809">
    <property type="entry name" value="GT4_MtfB-like"/>
    <property type="match status" value="1"/>
</dbReference>
<protein>
    <recommendedName>
        <fullName evidence="6">Glycosyl transferase family 1</fullName>
    </recommendedName>
</protein>
<dbReference type="InterPro" id="IPR001296">
    <property type="entry name" value="Glyco_trans_1"/>
</dbReference>
<gene>
    <name evidence="4" type="ORF">A3A60_03360</name>
</gene>
<dbReference type="PANTHER" id="PTHR46401:SF2">
    <property type="entry name" value="GLYCOSYLTRANSFERASE WBBK-RELATED"/>
    <property type="match status" value="1"/>
</dbReference>
<dbReference type="Pfam" id="PF00534">
    <property type="entry name" value="Glycos_transf_1"/>
    <property type="match status" value="1"/>
</dbReference>
<evidence type="ECO:0000259" key="2">
    <source>
        <dbReference type="Pfam" id="PF00534"/>
    </source>
</evidence>
<proteinExistence type="predicted"/>
<dbReference type="InterPro" id="IPR028098">
    <property type="entry name" value="Glyco_trans_4-like_N"/>
</dbReference>
<dbReference type="AlphaFoldDB" id="A0A1F5I491"/>
<dbReference type="GO" id="GO:0016757">
    <property type="term" value="F:glycosyltransferase activity"/>
    <property type="evidence" value="ECO:0007669"/>
    <property type="project" value="InterPro"/>
</dbReference>
<dbReference type="STRING" id="1797729.A3A60_03360"/>
<organism evidence="4 5">
    <name type="scientific">Candidatus Curtissbacteria bacterium RIFCSPLOWO2_01_FULL_42_26</name>
    <dbReference type="NCBI Taxonomy" id="1797729"/>
    <lineage>
        <taxon>Bacteria</taxon>
        <taxon>Candidatus Curtissiibacteriota</taxon>
    </lineage>
</organism>
<feature type="domain" description="Glycosyltransferase subfamily 4-like N-terminal" evidence="3">
    <location>
        <begin position="16"/>
        <end position="173"/>
    </location>
</feature>
<dbReference type="PANTHER" id="PTHR46401">
    <property type="entry name" value="GLYCOSYLTRANSFERASE WBBK-RELATED"/>
    <property type="match status" value="1"/>
</dbReference>
<reference evidence="4 5" key="1">
    <citation type="journal article" date="2016" name="Nat. Commun.">
        <title>Thousands of microbial genomes shed light on interconnected biogeochemical processes in an aquifer system.</title>
        <authorList>
            <person name="Anantharaman K."/>
            <person name="Brown C.T."/>
            <person name="Hug L.A."/>
            <person name="Sharon I."/>
            <person name="Castelle C.J."/>
            <person name="Probst A.J."/>
            <person name="Thomas B.C."/>
            <person name="Singh A."/>
            <person name="Wilkins M.J."/>
            <person name="Karaoz U."/>
            <person name="Brodie E.L."/>
            <person name="Williams K.H."/>
            <person name="Hubbard S.S."/>
            <person name="Banfield J.F."/>
        </authorList>
    </citation>
    <scope>NUCLEOTIDE SEQUENCE [LARGE SCALE GENOMIC DNA]</scope>
</reference>
<dbReference type="EMBL" id="MFBS01000003">
    <property type="protein sequence ID" value="OGE11121.1"/>
    <property type="molecule type" value="Genomic_DNA"/>
</dbReference>
<evidence type="ECO:0000313" key="5">
    <source>
        <dbReference type="Proteomes" id="UP000179227"/>
    </source>
</evidence>
<evidence type="ECO:0000259" key="3">
    <source>
        <dbReference type="Pfam" id="PF13439"/>
    </source>
</evidence>
<feature type="domain" description="Glycosyl transferase family 1" evidence="2">
    <location>
        <begin position="189"/>
        <end position="345"/>
    </location>
</feature>
<evidence type="ECO:0000256" key="1">
    <source>
        <dbReference type="ARBA" id="ARBA00022679"/>
    </source>
</evidence>
<evidence type="ECO:0008006" key="6">
    <source>
        <dbReference type="Google" id="ProtNLM"/>
    </source>
</evidence>
<name>A0A1F5I491_9BACT</name>
<dbReference type="Gene3D" id="3.40.50.2000">
    <property type="entry name" value="Glycogen Phosphorylase B"/>
    <property type="match status" value="2"/>
</dbReference>
<dbReference type="GO" id="GO:0009103">
    <property type="term" value="P:lipopolysaccharide biosynthetic process"/>
    <property type="evidence" value="ECO:0007669"/>
    <property type="project" value="TreeGrafter"/>
</dbReference>
<dbReference type="SUPFAM" id="SSF53756">
    <property type="entry name" value="UDP-Glycosyltransferase/glycogen phosphorylase"/>
    <property type="match status" value="1"/>
</dbReference>
<keyword evidence="1" id="KW-0808">Transferase</keyword>
<sequence length="373" mass="42654">MKIGIDARFVGPEGTGLGTYTQNLIENLQKIDYKNQYSIFLRASNWQYLKITNNNFSKVLANIAWYSLAEQIKMPAIFTSQNLDLLHVPHFNMPILYKGKFIVTIHDLIHKHFNQNTTSTNNPLIYKLKRAAFAKVLNHAIKGSAKIITPSKFVKNDIVKNFKVVPSKITVTYEASEKEYLTDERSTMNNQRYILYVGNAYPHKNLNKLLDAMKILDTKYLIQNTKLILICPRDVFARRLTTAIESRNLEKNVELKDYLPAPELKKLFEKASAYVCPSLSEGFGIPGLNAMASGVPVICSNIPIFKEVYADSVHYFDPNDEGDIAQKINKVLKDKKLRDNLFKKEKAQVAKYSWLKMAQETLKVYEEVLSVTT</sequence>
<accession>A0A1F5I491</accession>
<evidence type="ECO:0000313" key="4">
    <source>
        <dbReference type="EMBL" id="OGE11121.1"/>
    </source>
</evidence>